<comment type="function">
    <text evidence="2 10">Catalyzes the formation of the alpha-1,6-glucosidic linkages in glycogen by scission of a 1,4-alpha-linked oligosaccharide from growing alpha-1,4-glucan chains and the subsequent attachment of the oligosaccharide to the alpha-1,6 position.</text>
</comment>
<evidence type="ECO:0000256" key="9">
    <source>
        <dbReference type="ARBA" id="ARBA00023277"/>
    </source>
</evidence>
<dbReference type="FunFam" id="3.20.20.80:FF:000003">
    <property type="entry name" value="1,4-alpha-glucan branching enzyme GlgB"/>
    <property type="match status" value="1"/>
</dbReference>
<dbReference type="HAMAP" id="MF_00685">
    <property type="entry name" value="GlgB"/>
    <property type="match status" value="1"/>
</dbReference>
<dbReference type="EMBL" id="CP043046">
    <property type="protein sequence ID" value="QEI07998.1"/>
    <property type="molecule type" value="Genomic_DNA"/>
</dbReference>
<dbReference type="SUPFAM" id="SSF51445">
    <property type="entry name" value="(Trans)glycosidases"/>
    <property type="match status" value="1"/>
</dbReference>
<dbReference type="Gene3D" id="3.20.20.80">
    <property type="entry name" value="Glycosidases"/>
    <property type="match status" value="1"/>
</dbReference>
<dbReference type="GO" id="GO:0043169">
    <property type="term" value="F:cation binding"/>
    <property type="evidence" value="ECO:0007669"/>
    <property type="project" value="InterPro"/>
</dbReference>
<keyword evidence="14" id="KW-1185">Reference proteome</keyword>
<dbReference type="InterPro" id="IPR004193">
    <property type="entry name" value="Glyco_hydro_13_N"/>
</dbReference>
<protein>
    <recommendedName>
        <fullName evidence="10">1,4-alpha-glucan branching enzyme GlgB</fullName>
        <ecNumber evidence="10">2.4.1.18</ecNumber>
    </recommendedName>
    <alternativeName>
        <fullName evidence="10">1,4-alpha-D-glucan:1,4-alpha-D-glucan 6-glucosyl-transferase</fullName>
    </alternativeName>
    <alternativeName>
        <fullName evidence="10">Alpha-(1-&gt;4)-glucan branching enzyme</fullName>
    </alternativeName>
    <alternativeName>
        <fullName evidence="10">Glycogen branching enzyme</fullName>
        <shortName evidence="10">BE</shortName>
    </alternativeName>
</protein>
<accession>A0A5C0B076</accession>
<comment type="pathway">
    <text evidence="3 10">Glycan biosynthesis; glycogen biosynthesis.</text>
</comment>
<evidence type="ECO:0000313" key="14">
    <source>
        <dbReference type="Proteomes" id="UP000325161"/>
    </source>
</evidence>
<dbReference type="GO" id="GO:0004553">
    <property type="term" value="F:hydrolase activity, hydrolyzing O-glycosyl compounds"/>
    <property type="evidence" value="ECO:0007669"/>
    <property type="project" value="InterPro"/>
</dbReference>
<dbReference type="InterPro" id="IPR017853">
    <property type="entry name" value="GH"/>
</dbReference>
<evidence type="ECO:0000256" key="5">
    <source>
        <dbReference type="ARBA" id="ARBA00022600"/>
    </source>
</evidence>
<comment type="subunit">
    <text evidence="10">Monomer.</text>
</comment>
<dbReference type="InterPro" id="IPR013783">
    <property type="entry name" value="Ig-like_fold"/>
</dbReference>
<dbReference type="GO" id="GO:0003844">
    <property type="term" value="F:1,4-alpha-glucan branching enzyme activity"/>
    <property type="evidence" value="ECO:0007669"/>
    <property type="project" value="UniProtKB-UniRule"/>
</dbReference>
<dbReference type="GO" id="GO:0005829">
    <property type="term" value="C:cytosol"/>
    <property type="evidence" value="ECO:0007669"/>
    <property type="project" value="TreeGrafter"/>
</dbReference>
<feature type="active site" description="Proton donor" evidence="10 11">
    <location>
        <position position="470"/>
    </location>
</feature>
<gene>
    <name evidence="10 13" type="primary">glgB</name>
    <name evidence="13" type="ORF">FXN63_20765</name>
</gene>
<dbReference type="InterPro" id="IPR006407">
    <property type="entry name" value="GlgB"/>
</dbReference>
<evidence type="ECO:0000313" key="13">
    <source>
        <dbReference type="EMBL" id="QEI07998.1"/>
    </source>
</evidence>
<dbReference type="SUPFAM" id="SSF51011">
    <property type="entry name" value="Glycosyl hydrolase domain"/>
    <property type="match status" value="1"/>
</dbReference>
<keyword evidence="7 10" id="KW-0808">Transferase</keyword>
<dbReference type="CDD" id="cd11322">
    <property type="entry name" value="AmyAc_Glg_BE"/>
    <property type="match status" value="1"/>
</dbReference>
<evidence type="ECO:0000256" key="3">
    <source>
        <dbReference type="ARBA" id="ARBA00004964"/>
    </source>
</evidence>
<evidence type="ECO:0000256" key="7">
    <source>
        <dbReference type="ARBA" id="ARBA00022679"/>
    </source>
</evidence>
<feature type="active site" description="Nucleophile" evidence="10 11">
    <location>
        <position position="417"/>
    </location>
</feature>
<dbReference type="InterPro" id="IPR044143">
    <property type="entry name" value="GlgB_N_E_set_prok"/>
</dbReference>
<dbReference type="Pfam" id="PF02806">
    <property type="entry name" value="Alpha-amylase_C"/>
    <property type="match status" value="1"/>
</dbReference>
<reference evidence="13 14" key="1">
    <citation type="submission" date="2019-08" db="EMBL/GenBank/DDBJ databases">
        <title>Amphibian skin-associated Pigmentiphaga: genome sequence and occurrence across geography and hosts.</title>
        <authorList>
            <person name="Bletz M.C."/>
            <person name="Bunk B."/>
            <person name="Sproeer C."/>
            <person name="Biwer P."/>
            <person name="Reiter S."/>
            <person name="Rabemananjara F.C.E."/>
            <person name="Schulz S."/>
            <person name="Overmann J."/>
            <person name="Vences M."/>
        </authorList>
    </citation>
    <scope>NUCLEOTIDE SEQUENCE [LARGE SCALE GENOMIC DNA]</scope>
    <source>
        <strain evidence="13 14">Mada1488</strain>
    </source>
</reference>
<keyword evidence="9 10" id="KW-0119">Carbohydrate metabolism</keyword>
<sequence>MTATSETDYVLADALARDIDLLARAQHHDPFAVLGVHRTPGGTEARAFLPGAESVTLITHNGSDIELPSVRDGMFAALLNTDLNAGQATAYRLRIQWPGGIQDTHDPYAFGVQLPADGLQALSEGRHPELDRMLGAHLVDVDGVAGVRFAVWAPNARRVSVVGDFNSWDGRRHPMRVHFGAGVWELFIPGVRAGSAYKFEILGSDGQVRTKADPVAHQAEVSPATASVVSAAEDFVWNDAAWMAGRGPRQQYDAPMSIYEVQAGSWLRDTKPGDCTWDTLTDRLIPYAVEMGYTHIELMPVMEHPFGGSWGYQPLGMFAPSSRFGSPEAFARFVDQCHQADIGVILDWVPAHFPNDAHGLVQFDGTALYEYQDPREGFHPDWNTMIYNLGRNEVRNFMIASALTWLERYHIDGLRVDAVASMLYRDYSRKAGEWIPNIHGGRENYETIAFLRELNTTVRERVPGAVTIAEESTAWPGVTAPVEQGGLGFHYKWNMGWMHDTLHYVELNPIYRRHHHHSMTFGMVYAHTEHFVLPLSHDEVVHGKGSLIGKMPGDRWQKFANLRAYYGFMWAHPGRKLMFMGGELAQVAEWNHDAEIAWGSLEDPLHAGVQRLVRDLNRTYRQIPALHTRDDVHEGFAWLIGDDANNSVFAFLRRDASGDVLAVSSFTPVVRENYRIGVPHGGRWREVLNTDSASYGGSDVGNAGARQAEEIPAHGHPFSLSLTLPPLATLLLQPEG</sequence>
<evidence type="ECO:0000256" key="2">
    <source>
        <dbReference type="ARBA" id="ARBA00002953"/>
    </source>
</evidence>
<dbReference type="AlphaFoldDB" id="A0A5C0B076"/>
<dbReference type="Proteomes" id="UP000325161">
    <property type="component" value="Chromosome"/>
</dbReference>
<dbReference type="SUPFAM" id="SSF81296">
    <property type="entry name" value="E set domains"/>
    <property type="match status" value="2"/>
</dbReference>
<organism evidence="13 14">
    <name type="scientific">Pigmentiphaga aceris</name>
    <dbReference type="NCBI Taxonomy" id="1940612"/>
    <lineage>
        <taxon>Bacteria</taxon>
        <taxon>Pseudomonadati</taxon>
        <taxon>Pseudomonadota</taxon>
        <taxon>Betaproteobacteria</taxon>
        <taxon>Burkholderiales</taxon>
        <taxon>Alcaligenaceae</taxon>
        <taxon>Pigmentiphaga</taxon>
    </lineage>
</organism>
<evidence type="ECO:0000256" key="8">
    <source>
        <dbReference type="ARBA" id="ARBA00023056"/>
    </source>
</evidence>
<dbReference type="InterPro" id="IPR037439">
    <property type="entry name" value="Branching_enzy"/>
</dbReference>
<evidence type="ECO:0000256" key="11">
    <source>
        <dbReference type="PIRSR" id="PIRSR000463-1"/>
    </source>
</evidence>
<keyword evidence="8 10" id="KW-0320">Glycogen biosynthesis</keyword>
<dbReference type="Gene3D" id="2.60.40.1180">
    <property type="entry name" value="Golgi alpha-mannosidase II"/>
    <property type="match status" value="1"/>
</dbReference>
<dbReference type="InterPro" id="IPR054169">
    <property type="entry name" value="GlgB_N"/>
</dbReference>
<dbReference type="PANTHER" id="PTHR43651:SF3">
    <property type="entry name" value="1,4-ALPHA-GLUCAN-BRANCHING ENZYME"/>
    <property type="match status" value="1"/>
</dbReference>
<name>A0A5C0B076_9BURK</name>
<dbReference type="NCBIfam" id="TIGR01515">
    <property type="entry name" value="branching_enzym"/>
    <property type="match status" value="1"/>
</dbReference>
<feature type="domain" description="Glycosyl hydrolase family 13 catalytic" evidence="12">
    <location>
        <begin position="260"/>
        <end position="627"/>
    </location>
</feature>
<dbReference type="Pfam" id="PF22019">
    <property type="entry name" value="GlgB_N"/>
    <property type="match status" value="1"/>
</dbReference>
<dbReference type="InterPro" id="IPR006047">
    <property type="entry name" value="GH13_cat_dom"/>
</dbReference>
<dbReference type="PIRSF" id="PIRSF000463">
    <property type="entry name" value="GlgB"/>
    <property type="match status" value="1"/>
</dbReference>
<dbReference type="RefSeq" id="WP_148817093.1">
    <property type="nucleotide sequence ID" value="NZ_CP043046.1"/>
</dbReference>
<dbReference type="CDD" id="cd02855">
    <property type="entry name" value="E_set_GBE_prok_N"/>
    <property type="match status" value="1"/>
</dbReference>
<dbReference type="Pfam" id="PF02922">
    <property type="entry name" value="CBM_48"/>
    <property type="match status" value="1"/>
</dbReference>
<comment type="catalytic activity">
    <reaction evidence="1 10">
        <text>Transfers a segment of a (1-&gt;4)-alpha-D-glucan chain to a primary hydroxy group in a similar glucan chain.</text>
        <dbReference type="EC" id="2.4.1.18"/>
    </reaction>
</comment>
<evidence type="ECO:0000256" key="6">
    <source>
        <dbReference type="ARBA" id="ARBA00022676"/>
    </source>
</evidence>
<dbReference type="Pfam" id="PF00128">
    <property type="entry name" value="Alpha-amylase"/>
    <property type="match status" value="1"/>
</dbReference>
<dbReference type="UniPathway" id="UPA00164"/>
<evidence type="ECO:0000259" key="12">
    <source>
        <dbReference type="SMART" id="SM00642"/>
    </source>
</evidence>
<dbReference type="OrthoDB" id="9800174at2"/>
<dbReference type="PANTHER" id="PTHR43651">
    <property type="entry name" value="1,4-ALPHA-GLUCAN-BRANCHING ENZYME"/>
    <property type="match status" value="1"/>
</dbReference>
<dbReference type="KEGG" id="pacr:FXN63_20765"/>
<dbReference type="SMART" id="SM00642">
    <property type="entry name" value="Aamy"/>
    <property type="match status" value="1"/>
</dbReference>
<evidence type="ECO:0000256" key="4">
    <source>
        <dbReference type="ARBA" id="ARBA00009000"/>
    </source>
</evidence>
<dbReference type="FunFam" id="2.60.40.10:FF:000169">
    <property type="entry name" value="1,4-alpha-glucan branching enzyme GlgB"/>
    <property type="match status" value="1"/>
</dbReference>
<dbReference type="NCBIfam" id="NF003811">
    <property type="entry name" value="PRK05402.1"/>
    <property type="match status" value="1"/>
</dbReference>
<keyword evidence="6 10" id="KW-0328">Glycosyltransferase</keyword>
<dbReference type="EC" id="2.4.1.18" evidence="10"/>
<evidence type="ECO:0000256" key="10">
    <source>
        <dbReference type="HAMAP-Rule" id="MF_00685"/>
    </source>
</evidence>
<dbReference type="Gene3D" id="2.60.40.10">
    <property type="entry name" value="Immunoglobulins"/>
    <property type="match status" value="2"/>
</dbReference>
<comment type="similarity">
    <text evidence="4 10">Belongs to the glycosyl hydrolase 13 family. GlgB subfamily.</text>
</comment>
<dbReference type="FunFam" id="2.60.40.1180:FF:000002">
    <property type="entry name" value="1,4-alpha-glucan branching enzyme GlgB"/>
    <property type="match status" value="1"/>
</dbReference>
<keyword evidence="5 10" id="KW-0321">Glycogen metabolism</keyword>
<dbReference type="NCBIfam" id="NF008967">
    <property type="entry name" value="PRK12313.1"/>
    <property type="match status" value="1"/>
</dbReference>
<dbReference type="InterPro" id="IPR013780">
    <property type="entry name" value="Glyco_hydro_b"/>
</dbReference>
<evidence type="ECO:0000256" key="1">
    <source>
        <dbReference type="ARBA" id="ARBA00000826"/>
    </source>
</evidence>
<proteinExistence type="inferred from homology"/>
<dbReference type="InterPro" id="IPR014756">
    <property type="entry name" value="Ig_E-set"/>
</dbReference>
<dbReference type="GO" id="GO:0005978">
    <property type="term" value="P:glycogen biosynthetic process"/>
    <property type="evidence" value="ECO:0007669"/>
    <property type="project" value="UniProtKB-UniRule"/>
</dbReference>
<dbReference type="InterPro" id="IPR006048">
    <property type="entry name" value="A-amylase/branching_C"/>
</dbReference>